<dbReference type="Pfam" id="PF13480">
    <property type="entry name" value="Acetyltransf_6"/>
    <property type="match status" value="1"/>
</dbReference>
<protein>
    <submittedName>
        <fullName evidence="8">GNAT family N-acetyltransferase</fullName>
    </submittedName>
</protein>
<gene>
    <name evidence="8" type="ORF">JI749_09465</name>
</gene>
<comment type="similarity">
    <text evidence="1">Belongs to the FemABX family.</text>
</comment>
<dbReference type="InterPro" id="IPR016181">
    <property type="entry name" value="Acyl_CoA_acyltransferase"/>
</dbReference>
<evidence type="ECO:0000259" key="7">
    <source>
        <dbReference type="Pfam" id="PF13480"/>
    </source>
</evidence>
<keyword evidence="2" id="KW-0808">Transferase</keyword>
<keyword evidence="3" id="KW-0133">Cell shape</keyword>
<organism evidence="8 9">
    <name type="scientific">Devosia oryziradicis</name>
    <dbReference type="NCBI Taxonomy" id="2801335"/>
    <lineage>
        <taxon>Bacteria</taxon>
        <taxon>Pseudomonadati</taxon>
        <taxon>Pseudomonadota</taxon>
        <taxon>Alphaproteobacteria</taxon>
        <taxon>Hyphomicrobiales</taxon>
        <taxon>Devosiaceae</taxon>
        <taxon>Devosia</taxon>
    </lineage>
</organism>
<keyword evidence="9" id="KW-1185">Reference proteome</keyword>
<dbReference type="InterPro" id="IPR003447">
    <property type="entry name" value="FEMABX"/>
</dbReference>
<dbReference type="Proteomes" id="UP000595460">
    <property type="component" value="Chromosome"/>
</dbReference>
<keyword evidence="6" id="KW-0961">Cell wall biogenesis/degradation</keyword>
<dbReference type="EMBL" id="CP068047">
    <property type="protein sequence ID" value="QQR34618.1"/>
    <property type="molecule type" value="Genomic_DNA"/>
</dbReference>
<dbReference type="PROSITE" id="PS51191">
    <property type="entry name" value="FEMABX"/>
    <property type="match status" value="1"/>
</dbReference>
<name>A0ABX7BSU5_9HYPH</name>
<dbReference type="SUPFAM" id="SSF55729">
    <property type="entry name" value="Acyl-CoA N-acyltransferases (Nat)"/>
    <property type="match status" value="1"/>
</dbReference>
<dbReference type="PANTHER" id="PTHR36174:SF1">
    <property type="entry name" value="LIPID II:GLYCINE GLYCYLTRANSFERASE"/>
    <property type="match status" value="1"/>
</dbReference>
<sequence>MSLIADRLVEAHAFGGQDTRPASNAAIRLQTRIVDGVEWDRTIAGFDEVCQEQMHAFALKRWPSVTQEPMLFLEDGEVVGGALVMLQSLPLGLARIAVSKWAPMLKDAGRPDADRIRQGIVEAMVSAYGASPRQMLSILPRASIGPVNGEYGYLVTRGFQRGSELGFPDRYIVNLRLDDAAQRKSFHQTWRRQLNKSEKAGLTFEHAGPERIGDFDTLYAAMYDRKQFTDHSAYETVPALMAIEVPALRPELFFVRHEGDLVAGALIFKAGDRAVYLYGATNDKALPLRAGYFMHWHIIRWLRDNTRATWYDLGGTDGFQGLHQFKKGMVGDAGVIRPVPPVANYAEHRLALLLGTGAFAARDALHALRRTINGWRNPKTKANQVKQGAEEAAE</sequence>
<dbReference type="InterPro" id="IPR050644">
    <property type="entry name" value="PG_Glycine_Bridge_Synth"/>
</dbReference>
<accession>A0ABX7BSU5</accession>
<evidence type="ECO:0000256" key="2">
    <source>
        <dbReference type="ARBA" id="ARBA00022679"/>
    </source>
</evidence>
<evidence type="ECO:0000256" key="1">
    <source>
        <dbReference type="ARBA" id="ARBA00009943"/>
    </source>
</evidence>
<evidence type="ECO:0000256" key="6">
    <source>
        <dbReference type="ARBA" id="ARBA00023316"/>
    </source>
</evidence>
<evidence type="ECO:0000313" key="8">
    <source>
        <dbReference type="EMBL" id="QQR34618.1"/>
    </source>
</evidence>
<dbReference type="PANTHER" id="PTHR36174">
    <property type="entry name" value="LIPID II:GLYCINE GLYCYLTRANSFERASE"/>
    <property type="match status" value="1"/>
</dbReference>
<feature type="domain" description="BioF2-like acetyltransferase" evidence="7">
    <location>
        <begin position="185"/>
        <end position="317"/>
    </location>
</feature>
<evidence type="ECO:0000256" key="4">
    <source>
        <dbReference type="ARBA" id="ARBA00022984"/>
    </source>
</evidence>
<evidence type="ECO:0000313" key="9">
    <source>
        <dbReference type="Proteomes" id="UP000595460"/>
    </source>
</evidence>
<keyword evidence="4" id="KW-0573">Peptidoglycan synthesis</keyword>
<proteinExistence type="inferred from homology"/>
<evidence type="ECO:0000256" key="3">
    <source>
        <dbReference type="ARBA" id="ARBA00022960"/>
    </source>
</evidence>
<evidence type="ECO:0000256" key="5">
    <source>
        <dbReference type="ARBA" id="ARBA00023315"/>
    </source>
</evidence>
<reference evidence="8 9" key="1">
    <citation type="submission" date="2021-01" db="EMBL/GenBank/DDBJ databases">
        <title>Genome seq and assembly of Devosia sp. G19.</title>
        <authorList>
            <person name="Chhetri G."/>
        </authorList>
    </citation>
    <scope>NUCLEOTIDE SEQUENCE [LARGE SCALE GENOMIC DNA]</scope>
    <source>
        <strain evidence="8 9">G19</strain>
    </source>
</reference>
<dbReference type="InterPro" id="IPR038740">
    <property type="entry name" value="BioF2-like_GNAT_dom"/>
</dbReference>
<keyword evidence="5" id="KW-0012">Acyltransferase</keyword>
<dbReference type="RefSeq" id="WP_201652596.1">
    <property type="nucleotide sequence ID" value="NZ_CP068047.1"/>
</dbReference>
<dbReference type="Gene3D" id="3.40.630.30">
    <property type="match status" value="1"/>
</dbReference>